<evidence type="ECO:0000256" key="5">
    <source>
        <dbReference type="SAM" id="MobiDB-lite"/>
    </source>
</evidence>
<evidence type="ECO:0000256" key="1">
    <source>
        <dbReference type="ARBA" id="ARBA00004141"/>
    </source>
</evidence>
<dbReference type="EMBL" id="BONU01000036">
    <property type="protein sequence ID" value="GIG75705.1"/>
    <property type="molecule type" value="Genomic_DNA"/>
</dbReference>
<evidence type="ECO:0008006" key="9">
    <source>
        <dbReference type="Google" id="ProtNLM"/>
    </source>
</evidence>
<dbReference type="AlphaFoldDB" id="A0A8J3M2R6"/>
<name>A0A8J3M2R6_9ACTN</name>
<keyword evidence="8" id="KW-1185">Reference proteome</keyword>
<gene>
    <name evidence="7" type="ORF">Pfl04_41090</name>
</gene>
<evidence type="ECO:0000313" key="8">
    <source>
        <dbReference type="Proteomes" id="UP000653674"/>
    </source>
</evidence>
<feature type="transmembrane region" description="Helical" evidence="6">
    <location>
        <begin position="88"/>
        <end position="116"/>
    </location>
</feature>
<comment type="subcellular location">
    <subcellularLocation>
        <location evidence="1">Membrane</location>
        <topology evidence="1">Multi-pass membrane protein</topology>
    </subcellularLocation>
</comment>
<evidence type="ECO:0000256" key="3">
    <source>
        <dbReference type="ARBA" id="ARBA00022989"/>
    </source>
</evidence>
<evidence type="ECO:0000256" key="4">
    <source>
        <dbReference type="ARBA" id="ARBA00023136"/>
    </source>
</evidence>
<dbReference type="InterPro" id="IPR019109">
    <property type="entry name" value="MamF_MmsF"/>
</dbReference>
<evidence type="ECO:0000256" key="6">
    <source>
        <dbReference type="SAM" id="Phobius"/>
    </source>
</evidence>
<accession>A0A8J3M2R6</accession>
<organism evidence="7 8">
    <name type="scientific">Planosporangium flavigriseum</name>
    <dbReference type="NCBI Taxonomy" id="373681"/>
    <lineage>
        <taxon>Bacteria</taxon>
        <taxon>Bacillati</taxon>
        <taxon>Actinomycetota</taxon>
        <taxon>Actinomycetes</taxon>
        <taxon>Micromonosporales</taxon>
        <taxon>Micromonosporaceae</taxon>
        <taxon>Planosporangium</taxon>
    </lineage>
</organism>
<evidence type="ECO:0000313" key="7">
    <source>
        <dbReference type="EMBL" id="GIG75705.1"/>
    </source>
</evidence>
<proteinExistence type="predicted"/>
<feature type="compositionally biased region" description="Pro residues" evidence="5">
    <location>
        <begin position="31"/>
        <end position="74"/>
    </location>
</feature>
<protein>
    <recommendedName>
        <fullName evidence="9">DUF4870 domain-containing protein</fullName>
    </recommendedName>
</protein>
<keyword evidence="3 6" id="KW-1133">Transmembrane helix</keyword>
<sequence>MARRYRGLADGPTVTGMTEPPRPPGDSTGGAPPPDPTTPQPPPSGGYAPPPPPPPGGYAPPPPSGAYPPGPGFAPPGYASSDDKTWALIAHFGGALGMFISGGVLGFVAPLIAYLVKGQQSPTARSHPVAALNFQLTWSIISVVGYVLGACGSLVIVGAVFFLVPLAATVLGVVFGIIAGVKANDGQPYRYPMSINMIK</sequence>
<dbReference type="Pfam" id="PF09685">
    <property type="entry name" value="MamF_MmsF"/>
    <property type="match status" value="1"/>
</dbReference>
<keyword evidence="2 6" id="KW-0812">Transmembrane</keyword>
<evidence type="ECO:0000256" key="2">
    <source>
        <dbReference type="ARBA" id="ARBA00022692"/>
    </source>
</evidence>
<comment type="caution">
    <text evidence="7">The sequence shown here is derived from an EMBL/GenBank/DDBJ whole genome shotgun (WGS) entry which is preliminary data.</text>
</comment>
<feature type="transmembrane region" description="Helical" evidence="6">
    <location>
        <begin position="154"/>
        <end position="181"/>
    </location>
</feature>
<keyword evidence="4 6" id="KW-0472">Membrane</keyword>
<reference evidence="7" key="1">
    <citation type="submission" date="2021-01" db="EMBL/GenBank/DDBJ databases">
        <title>Whole genome shotgun sequence of Planosporangium flavigriseum NBRC 105377.</title>
        <authorList>
            <person name="Komaki H."/>
            <person name="Tamura T."/>
        </authorList>
    </citation>
    <scope>NUCLEOTIDE SEQUENCE</scope>
    <source>
        <strain evidence="7">NBRC 105377</strain>
    </source>
</reference>
<feature type="region of interest" description="Disordered" evidence="5">
    <location>
        <begin position="1"/>
        <end position="75"/>
    </location>
</feature>
<feature type="transmembrane region" description="Helical" evidence="6">
    <location>
        <begin position="128"/>
        <end position="148"/>
    </location>
</feature>
<dbReference type="Proteomes" id="UP000653674">
    <property type="component" value="Unassembled WGS sequence"/>
</dbReference>